<dbReference type="Proteomes" id="UP001054837">
    <property type="component" value="Unassembled WGS sequence"/>
</dbReference>
<dbReference type="AlphaFoldDB" id="A0AAV4TSB4"/>
<organism evidence="1 2">
    <name type="scientific">Caerostris darwini</name>
    <dbReference type="NCBI Taxonomy" id="1538125"/>
    <lineage>
        <taxon>Eukaryota</taxon>
        <taxon>Metazoa</taxon>
        <taxon>Ecdysozoa</taxon>
        <taxon>Arthropoda</taxon>
        <taxon>Chelicerata</taxon>
        <taxon>Arachnida</taxon>
        <taxon>Araneae</taxon>
        <taxon>Araneomorphae</taxon>
        <taxon>Entelegynae</taxon>
        <taxon>Araneoidea</taxon>
        <taxon>Araneidae</taxon>
        <taxon>Caerostris</taxon>
    </lineage>
</organism>
<gene>
    <name evidence="1" type="ORF">CDAR_105981</name>
</gene>
<name>A0AAV4TSB4_9ARAC</name>
<protein>
    <submittedName>
        <fullName evidence="1">Uncharacterized protein</fullName>
    </submittedName>
</protein>
<reference evidence="1 2" key="1">
    <citation type="submission" date="2021-06" db="EMBL/GenBank/DDBJ databases">
        <title>Caerostris darwini draft genome.</title>
        <authorList>
            <person name="Kono N."/>
            <person name="Arakawa K."/>
        </authorList>
    </citation>
    <scope>NUCLEOTIDE SEQUENCE [LARGE SCALE GENOMIC DNA]</scope>
</reference>
<keyword evidence="2" id="KW-1185">Reference proteome</keyword>
<proteinExistence type="predicted"/>
<comment type="caution">
    <text evidence="1">The sequence shown here is derived from an EMBL/GenBank/DDBJ whole genome shotgun (WGS) entry which is preliminary data.</text>
</comment>
<accession>A0AAV4TSB4</accession>
<dbReference type="EMBL" id="BPLQ01010101">
    <property type="protein sequence ID" value="GIY48381.1"/>
    <property type="molecule type" value="Genomic_DNA"/>
</dbReference>
<evidence type="ECO:0000313" key="1">
    <source>
        <dbReference type="EMBL" id="GIY48381.1"/>
    </source>
</evidence>
<evidence type="ECO:0000313" key="2">
    <source>
        <dbReference type="Proteomes" id="UP001054837"/>
    </source>
</evidence>
<sequence>MAAQHNNIFSFVSYICIRSIYKAITPKRIPQFNTKIPLISSLATTYECTTFFRNPSQSAQAQINADLSQFLVLCYACLAWLITGAAESDLIRRDKRKMEAEIIMACNDACKISASLSSGPPY</sequence>